<dbReference type="InterPro" id="IPR008709">
    <property type="entry name" value="Neurochondrin"/>
</dbReference>
<dbReference type="EMBL" id="APWK03000028">
    <property type="protein sequence ID" value="PHH54365.1"/>
    <property type="molecule type" value="Genomic_DNA"/>
</dbReference>
<dbReference type="OrthoDB" id="8962942at2759"/>
<evidence type="ECO:0000313" key="1">
    <source>
        <dbReference type="EMBL" id="PHH54365.1"/>
    </source>
</evidence>
<dbReference type="PANTHER" id="PTHR13109:SF7">
    <property type="entry name" value="NEUROCHONDRIN"/>
    <property type="match status" value="1"/>
</dbReference>
<reference evidence="1 2" key="2">
    <citation type="journal article" date="2013" name="IMA Fungus">
        <title>IMA Genome-F 1: Ceratocystis fimbriata: Draft nuclear genome sequence for the plant pathogen, Ceratocystis fimbriata.</title>
        <authorList>
            <person name="Wilken P.M."/>
            <person name="Steenkamp E.T."/>
            <person name="Wingfield M.J."/>
            <person name="de Beer Z.W."/>
            <person name="Wingfield B.D."/>
        </authorList>
    </citation>
    <scope>NUCLEOTIDE SEQUENCE [LARGE SCALE GENOMIC DNA]</scope>
    <source>
        <strain evidence="1 2">CBS 114723</strain>
    </source>
</reference>
<dbReference type="Proteomes" id="UP000222788">
    <property type="component" value="Unassembled WGS sequence"/>
</dbReference>
<name>A0A2C5X8R3_9PEZI</name>
<sequence length="673" mass="71733">MAESSPFGSTEPSVVSSLSQATNFLSATDDTSRFVGLALLHSILDNSPAVRDDPESITELWDAIPASFLDRLLKAGARRGDKPVSSQAQEMASLAVGVLHVFASLLPTEALQKRKVTSRVPALVRAVLYCADEQTPAGVASSEAIPTAQRIFQTLSLIVASAPGAASLVAVDDISSLTEAAPAHPAALQVLSVAWLTALNNLHSGTSDAGLREQLILQIDVAMQSLVAAFSGTDGATLLGFVAEVVPRVDAEMLPQSPRWLPRLVTFIQKLVLSRPSAESRSAYTLSAAALIHAFPSLVPGLLFLPSASVSESSKPFVFLFINLLLIDIRSSCPSLLSQLNSPTYANTSARLAGAYDVCSTFIGHLLRLVDPDPHANASLPAETLPIDLLLKLRHSFTETLTLTIEYLRDRWDASVAGAMGLDPSARSNAAEGVFRTLAWDSASDNAAADPFILAALRTLAIWLAEDDAPALVRSAVGLSDMLIELYSASHDPAAVQLGVDFRDSVLIAFEPLMALHEGREAFVQHSGWAVLAADLIDILEASSGRHGSGNISAAESRRATGCVRVLLALVEASQTDSSSVCDEWLDVVTRVAAWHVPDQPQAEDTQEAQVAALQLATALMVAASKIQRARYIHSIAAIAEVETRLREKVERDGPFWEALEDVRTTVKGLQQE</sequence>
<accession>A0A2C5X8R3</accession>
<comment type="caution">
    <text evidence="1">The sequence shown here is derived from an EMBL/GenBank/DDBJ whole genome shotgun (WGS) entry which is preliminary data.</text>
</comment>
<proteinExistence type="predicted"/>
<keyword evidence="2" id="KW-1185">Reference proteome</keyword>
<gene>
    <name evidence="1" type="ORF">CFIMG_007964RA00001</name>
</gene>
<dbReference type="PANTHER" id="PTHR13109">
    <property type="entry name" value="NEUROCHONDRIN"/>
    <property type="match status" value="1"/>
</dbReference>
<dbReference type="Pfam" id="PF05536">
    <property type="entry name" value="Neurochondrin"/>
    <property type="match status" value="1"/>
</dbReference>
<dbReference type="AlphaFoldDB" id="A0A2C5X8R3"/>
<organism evidence="1 2">
    <name type="scientific">Ceratocystis fimbriata CBS 114723</name>
    <dbReference type="NCBI Taxonomy" id="1035309"/>
    <lineage>
        <taxon>Eukaryota</taxon>
        <taxon>Fungi</taxon>
        <taxon>Dikarya</taxon>
        <taxon>Ascomycota</taxon>
        <taxon>Pezizomycotina</taxon>
        <taxon>Sordariomycetes</taxon>
        <taxon>Hypocreomycetidae</taxon>
        <taxon>Microascales</taxon>
        <taxon>Ceratocystidaceae</taxon>
        <taxon>Ceratocystis</taxon>
    </lineage>
</organism>
<protein>
    <recommendedName>
        <fullName evidence="3">Neurochondrin</fullName>
    </recommendedName>
</protein>
<evidence type="ECO:0008006" key="3">
    <source>
        <dbReference type="Google" id="ProtNLM"/>
    </source>
</evidence>
<evidence type="ECO:0000313" key="2">
    <source>
        <dbReference type="Proteomes" id="UP000222788"/>
    </source>
</evidence>
<reference evidence="1 2" key="1">
    <citation type="journal article" date="2013" name="Fungal Biol.">
        <title>Analysis of microsatellite markers in the genome of the plant pathogen Ceratocystis fimbriata.</title>
        <authorList>
            <person name="Simpson M.C."/>
            <person name="Wilken P.M."/>
            <person name="Coetzee M.P."/>
            <person name="Wingfield M.J."/>
            <person name="Wingfield B.D."/>
        </authorList>
    </citation>
    <scope>NUCLEOTIDE SEQUENCE [LARGE SCALE GENOMIC DNA]</scope>
    <source>
        <strain evidence="1 2">CBS 114723</strain>
    </source>
</reference>